<evidence type="ECO:0000313" key="4">
    <source>
        <dbReference type="Proteomes" id="UP001159405"/>
    </source>
</evidence>
<proteinExistence type="predicted"/>
<feature type="compositionally biased region" description="Polar residues" evidence="1">
    <location>
        <begin position="108"/>
        <end position="126"/>
    </location>
</feature>
<feature type="region of interest" description="Disordered" evidence="1">
    <location>
        <begin position="102"/>
        <end position="126"/>
    </location>
</feature>
<evidence type="ECO:0000256" key="2">
    <source>
        <dbReference type="SAM" id="SignalP"/>
    </source>
</evidence>
<reference evidence="3 4" key="1">
    <citation type="submission" date="2022-05" db="EMBL/GenBank/DDBJ databases">
        <authorList>
            <consortium name="Genoscope - CEA"/>
            <person name="William W."/>
        </authorList>
    </citation>
    <scope>NUCLEOTIDE SEQUENCE [LARGE SCALE GENOMIC DNA]</scope>
</reference>
<keyword evidence="4" id="KW-1185">Reference proteome</keyword>
<evidence type="ECO:0000256" key="1">
    <source>
        <dbReference type="SAM" id="MobiDB-lite"/>
    </source>
</evidence>
<protein>
    <submittedName>
        <fullName evidence="3">Uncharacterized protein</fullName>
    </submittedName>
</protein>
<keyword evidence="2" id="KW-0732">Signal</keyword>
<comment type="caution">
    <text evidence="3">The sequence shown here is derived from an EMBL/GenBank/DDBJ whole genome shotgun (WGS) entry which is preliminary data.</text>
</comment>
<evidence type="ECO:0000313" key="3">
    <source>
        <dbReference type="EMBL" id="CAH3115654.1"/>
    </source>
</evidence>
<dbReference type="EMBL" id="CALNXK010000028">
    <property type="protein sequence ID" value="CAH3115654.1"/>
    <property type="molecule type" value="Genomic_DNA"/>
</dbReference>
<dbReference type="Proteomes" id="UP001159405">
    <property type="component" value="Unassembled WGS sequence"/>
</dbReference>
<sequence length="256" mass="28490">MKDWAVIPAIIALFLLMSAITLTSASCNCQADYVACLGSCGDMEICAECTNEVERCRSECGKRSIYYSVPLDAERAGIIETSSGYEYDFVYENATCTDIWDTNKPPEGNTSMGKNGNSSQGTEQHCNSTTIVQRNQKEKTETTEQKIKTLKALLRKQEKAVNKLRPDAYKNTNNQASVSLEKVNSCFKSSKGNRPPTKRRRGGDLGTNARRSKRKKVESTEVTAYRDVDILMSRGDLMTKDEFLACVGLIRVAKFN</sequence>
<feature type="signal peptide" evidence="2">
    <location>
        <begin position="1"/>
        <end position="25"/>
    </location>
</feature>
<organism evidence="3 4">
    <name type="scientific">Porites lobata</name>
    <dbReference type="NCBI Taxonomy" id="104759"/>
    <lineage>
        <taxon>Eukaryota</taxon>
        <taxon>Metazoa</taxon>
        <taxon>Cnidaria</taxon>
        <taxon>Anthozoa</taxon>
        <taxon>Hexacorallia</taxon>
        <taxon>Scleractinia</taxon>
        <taxon>Fungiina</taxon>
        <taxon>Poritidae</taxon>
        <taxon>Porites</taxon>
    </lineage>
</organism>
<feature type="chain" id="PRO_5046845389" evidence="2">
    <location>
        <begin position="26"/>
        <end position="256"/>
    </location>
</feature>
<feature type="region of interest" description="Disordered" evidence="1">
    <location>
        <begin position="186"/>
        <end position="217"/>
    </location>
</feature>
<dbReference type="PROSITE" id="PS51257">
    <property type="entry name" value="PROKAR_LIPOPROTEIN"/>
    <property type="match status" value="1"/>
</dbReference>
<gene>
    <name evidence="3" type="ORF">PLOB_00023479</name>
</gene>
<name>A0ABN8NN29_9CNID</name>
<accession>A0ABN8NN29</accession>